<sequence length="131" mass="14594">MYLLARNQVLPQDLPARGIDTLIGEHLSGPLLVLVMLFFYFLALCDKWHQLEAAESRRLQAMENRRTTHVSYGATASSRHNTARPPPATVDVTPHHEIPRSRGDSGTGVYFVRLPFAGQTLERSKTAQPSA</sequence>
<protein>
    <submittedName>
        <fullName evidence="3">Uncharacterized protein</fullName>
    </submittedName>
</protein>
<feature type="transmembrane region" description="Helical" evidence="2">
    <location>
        <begin position="27"/>
        <end position="45"/>
    </location>
</feature>
<feature type="compositionally biased region" description="Basic and acidic residues" evidence="1">
    <location>
        <begin position="93"/>
        <end position="103"/>
    </location>
</feature>
<keyword evidence="2" id="KW-1133">Transmembrane helix</keyword>
<organism evidence="3 4">
    <name type="scientific">Macrolepiota fuliginosa MF-IS2</name>
    <dbReference type="NCBI Taxonomy" id="1400762"/>
    <lineage>
        <taxon>Eukaryota</taxon>
        <taxon>Fungi</taxon>
        <taxon>Dikarya</taxon>
        <taxon>Basidiomycota</taxon>
        <taxon>Agaricomycotina</taxon>
        <taxon>Agaricomycetes</taxon>
        <taxon>Agaricomycetidae</taxon>
        <taxon>Agaricales</taxon>
        <taxon>Agaricineae</taxon>
        <taxon>Agaricaceae</taxon>
        <taxon>Macrolepiota</taxon>
    </lineage>
</organism>
<comment type="caution">
    <text evidence="3">The sequence shown here is derived from an EMBL/GenBank/DDBJ whole genome shotgun (WGS) entry which is preliminary data.</text>
</comment>
<evidence type="ECO:0000256" key="2">
    <source>
        <dbReference type="SAM" id="Phobius"/>
    </source>
</evidence>
<accession>A0A9P5XLQ1</accession>
<dbReference type="AlphaFoldDB" id="A0A9P5XLQ1"/>
<feature type="region of interest" description="Disordered" evidence="1">
    <location>
        <begin position="71"/>
        <end position="106"/>
    </location>
</feature>
<dbReference type="EMBL" id="MU151064">
    <property type="protein sequence ID" value="KAF9453133.1"/>
    <property type="molecule type" value="Genomic_DNA"/>
</dbReference>
<reference evidence="3" key="1">
    <citation type="submission" date="2020-11" db="EMBL/GenBank/DDBJ databases">
        <authorList>
            <consortium name="DOE Joint Genome Institute"/>
            <person name="Ahrendt S."/>
            <person name="Riley R."/>
            <person name="Andreopoulos W."/>
            <person name="Labutti K."/>
            <person name="Pangilinan J."/>
            <person name="Ruiz-Duenas F.J."/>
            <person name="Barrasa J.M."/>
            <person name="Sanchez-Garcia M."/>
            <person name="Camarero S."/>
            <person name="Miyauchi S."/>
            <person name="Serrano A."/>
            <person name="Linde D."/>
            <person name="Babiker R."/>
            <person name="Drula E."/>
            <person name="Ayuso-Fernandez I."/>
            <person name="Pacheco R."/>
            <person name="Padilla G."/>
            <person name="Ferreira P."/>
            <person name="Barriuso J."/>
            <person name="Kellner H."/>
            <person name="Castanera R."/>
            <person name="Alfaro M."/>
            <person name="Ramirez L."/>
            <person name="Pisabarro A.G."/>
            <person name="Kuo A."/>
            <person name="Tritt A."/>
            <person name="Lipzen A."/>
            <person name="He G."/>
            <person name="Yan M."/>
            <person name="Ng V."/>
            <person name="Cullen D."/>
            <person name="Martin F."/>
            <person name="Rosso M.-N."/>
            <person name="Henrissat B."/>
            <person name="Hibbett D."/>
            <person name="Martinez A.T."/>
            <person name="Grigoriev I.V."/>
        </authorList>
    </citation>
    <scope>NUCLEOTIDE SEQUENCE</scope>
    <source>
        <strain evidence="3">MF-IS2</strain>
    </source>
</reference>
<evidence type="ECO:0000313" key="3">
    <source>
        <dbReference type="EMBL" id="KAF9453133.1"/>
    </source>
</evidence>
<proteinExistence type="predicted"/>
<keyword evidence="2" id="KW-0812">Transmembrane</keyword>
<dbReference type="Proteomes" id="UP000807342">
    <property type="component" value="Unassembled WGS sequence"/>
</dbReference>
<keyword evidence="2" id="KW-0472">Membrane</keyword>
<gene>
    <name evidence="3" type="ORF">P691DRAFT_802003</name>
</gene>
<name>A0A9P5XLQ1_9AGAR</name>
<evidence type="ECO:0000256" key="1">
    <source>
        <dbReference type="SAM" id="MobiDB-lite"/>
    </source>
</evidence>
<keyword evidence="4" id="KW-1185">Reference proteome</keyword>
<evidence type="ECO:0000313" key="4">
    <source>
        <dbReference type="Proteomes" id="UP000807342"/>
    </source>
</evidence>